<dbReference type="OrthoDB" id="10577336at2759"/>
<protein>
    <submittedName>
        <fullName evidence="2">Uncharacterized protein</fullName>
    </submittedName>
</protein>
<dbReference type="Proteomes" id="UP000269221">
    <property type="component" value="Unassembled WGS sequence"/>
</dbReference>
<dbReference type="AlphaFoldDB" id="A0A3M0L7U4"/>
<comment type="caution">
    <text evidence="2">The sequence shown here is derived from an EMBL/GenBank/DDBJ whole genome shotgun (WGS) entry which is preliminary data.</text>
</comment>
<reference evidence="2 3" key="1">
    <citation type="submission" date="2018-07" db="EMBL/GenBank/DDBJ databases">
        <title>A high quality draft genome assembly of the barn swallow (H. rustica rustica).</title>
        <authorList>
            <person name="Formenti G."/>
            <person name="Chiara M."/>
            <person name="Poveda L."/>
            <person name="Francoijs K.-J."/>
            <person name="Bonisoli-Alquati A."/>
            <person name="Canova L."/>
            <person name="Gianfranceschi L."/>
            <person name="Horner D.S."/>
            <person name="Saino N."/>
        </authorList>
    </citation>
    <scope>NUCLEOTIDE SEQUENCE [LARGE SCALE GENOMIC DNA]</scope>
    <source>
        <strain evidence="2">Chelidonia</strain>
        <tissue evidence="2">Blood</tissue>
    </source>
</reference>
<gene>
    <name evidence="2" type="ORF">DUI87_02314</name>
</gene>
<evidence type="ECO:0000256" key="1">
    <source>
        <dbReference type="SAM" id="MobiDB-lite"/>
    </source>
</evidence>
<organism evidence="2 3">
    <name type="scientific">Hirundo rustica rustica</name>
    <dbReference type="NCBI Taxonomy" id="333673"/>
    <lineage>
        <taxon>Eukaryota</taxon>
        <taxon>Metazoa</taxon>
        <taxon>Chordata</taxon>
        <taxon>Craniata</taxon>
        <taxon>Vertebrata</taxon>
        <taxon>Euteleostomi</taxon>
        <taxon>Archelosauria</taxon>
        <taxon>Archosauria</taxon>
        <taxon>Dinosauria</taxon>
        <taxon>Saurischia</taxon>
        <taxon>Theropoda</taxon>
        <taxon>Coelurosauria</taxon>
        <taxon>Aves</taxon>
        <taxon>Neognathae</taxon>
        <taxon>Neoaves</taxon>
        <taxon>Telluraves</taxon>
        <taxon>Australaves</taxon>
        <taxon>Passeriformes</taxon>
        <taxon>Sylvioidea</taxon>
        <taxon>Hirundinidae</taxon>
        <taxon>Hirundo</taxon>
    </lineage>
</organism>
<proteinExistence type="predicted"/>
<evidence type="ECO:0000313" key="3">
    <source>
        <dbReference type="Proteomes" id="UP000269221"/>
    </source>
</evidence>
<evidence type="ECO:0000313" key="2">
    <source>
        <dbReference type="EMBL" id="RMC21448.1"/>
    </source>
</evidence>
<keyword evidence="3" id="KW-1185">Reference proteome</keyword>
<accession>A0A3M0L7U4</accession>
<name>A0A3M0L7U4_HIRRU</name>
<feature type="region of interest" description="Disordered" evidence="1">
    <location>
        <begin position="116"/>
        <end position="137"/>
    </location>
</feature>
<dbReference type="EMBL" id="QRBI01000093">
    <property type="protein sequence ID" value="RMC21448.1"/>
    <property type="molecule type" value="Genomic_DNA"/>
</dbReference>
<sequence>MWRDAASRHPKRWQLPAGTLTAEHRSGPSSYLHAEAVNGHIKWHKFIITPIIHRQRRIERVRADQVKVRVTCVCEAFRPTVSCRNLLCAFATMGLLWVLAKAVKPYIELERHPVESCSGDDQIEADQPLNKEEEEEK</sequence>